<evidence type="ECO:0000313" key="3">
    <source>
        <dbReference type="EMBL" id="KIM88654.1"/>
    </source>
</evidence>
<evidence type="ECO:0000313" key="4">
    <source>
        <dbReference type="Proteomes" id="UP000054166"/>
    </source>
</evidence>
<dbReference type="STRING" id="765440.A0A0C3GAA5"/>
<dbReference type="InterPro" id="IPR056138">
    <property type="entry name" value="DUF7721"/>
</dbReference>
<dbReference type="InParanoid" id="A0A0C3GAA5"/>
<feature type="domain" description="DUF7721" evidence="2">
    <location>
        <begin position="65"/>
        <end position="151"/>
    </location>
</feature>
<gene>
    <name evidence="3" type="ORF">PILCRDRAFT_233996</name>
</gene>
<dbReference type="HOGENOM" id="CLU_063290_1_1_1"/>
<reference evidence="3 4" key="1">
    <citation type="submission" date="2014-04" db="EMBL/GenBank/DDBJ databases">
        <authorList>
            <consortium name="DOE Joint Genome Institute"/>
            <person name="Kuo A."/>
            <person name="Tarkka M."/>
            <person name="Buscot F."/>
            <person name="Kohler A."/>
            <person name="Nagy L.G."/>
            <person name="Floudas D."/>
            <person name="Copeland A."/>
            <person name="Barry K.W."/>
            <person name="Cichocki N."/>
            <person name="Veneault-Fourrey C."/>
            <person name="LaButti K."/>
            <person name="Lindquist E.A."/>
            <person name="Lipzen A."/>
            <person name="Lundell T."/>
            <person name="Morin E."/>
            <person name="Murat C."/>
            <person name="Sun H."/>
            <person name="Tunlid A."/>
            <person name="Henrissat B."/>
            <person name="Grigoriev I.V."/>
            <person name="Hibbett D.S."/>
            <person name="Martin F."/>
            <person name="Nordberg H.P."/>
            <person name="Cantor M.N."/>
            <person name="Hua S.X."/>
        </authorList>
    </citation>
    <scope>NUCLEOTIDE SEQUENCE [LARGE SCALE GENOMIC DNA]</scope>
    <source>
        <strain evidence="3 4">F 1598</strain>
    </source>
</reference>
<dbReference type="OrthoDB" id="2290255at2759"/>
<dbReference type="AlphaFoldDB" id="A0A0C3GAA5"/>
<dbReference type="Proteomes" id="UP000054166">
    <property type="component" value="Unassembled WGS sequence"/>
</dbReference>
<sequence length="263" mass="26406">MDFMNLAKQGFEAYSESQGNVSKTGGEEYNAPSHSNQGDYQGDYQGGQGGPGGQGGGQGFRPNIDRDEAVNQASQGSNDDSSFFHNALNHAHANAGGGFSGEDESNVTNSHQQAYHPDGNPRTENTSNMSASEMGSAAAMQALKKFTSGGGSSGGGGGGQTQLISLAMSEASKLFESSGGGGGGDKQAVISSAATTVMKLLAQQGGGGGGSGILGMAGSMIGGGNSGGLGPMQMMSLVSRRYVSSCNMASNLALYLGLQVYVI</sequence>
<accession>A0A0C3GAA5</accession>
<evidence type="ECO:0000256" key="1">
    <source>
        <dbReference type="SAM" id="MobiDB-lite"/>
    </source>
</evidence>
<keyword evidence="4" id="KW-1185">Reference proteome</keyword>
<protein>
    <recommendedName>
        <fullName evidence="2">DUF7721 domain-containing protein</fullName>
    </recommendedName>
</protein>
<reference evidence="4" key="2">
    <citation type="submission" date="2015-01" db="EMBL/GenBank/DDBJ databases">
        <title>Evolutionary Origins and Diversification of the Mycorrhizal Mutualists.</title>
        <authorList>
            <consortium name="DOE Joint Genome Institute"/>
            <consortium name="Mycorrhizal Genomics Consortium"/>
            <person name="Kohler A."/>
            <person name="Kuo A."/>
            <person name="Nagy L.G."/>
            <person name="Floudas D."/>
            <person name="Copeland A."/>
            <person name="Barry K.W."/>
            <person name="Cichocki N."/>
            <person name="Veneault-Fourrey C."/>
            <person name="LaButti K."/>
            <person name="Lindquist E.A."/>
            <person name="Lipzen A."/>
            <person name="Lundell T."/>
            <person name="Morin E."/>
            <person name="Murat C."/>
            <person name="Riley R."/>
            <person name="Ohm R."/>
            <person name="Sun H."/>
            <person name="Tunlid A."/>
            <person name="Henrissat B."/>
            <person name="Grigoriev I.V."/>
            <person name="Hibbett D.S."/>
            <person name="Martin F."/>
        </authorList>
    </citation>
    <scope>NUCLEOTIDE SEQUENCE [LARGE SCALE GENOMIC DNA]</scope>
    <source>
        <strain evidence="4">F 1598</strain>
    </source>
</reference>
<proteinExistence type="predicted"/>
<evidence type="ECO:0000259" key="2">
    <source>
        <dbReference type="Pfam" id="PF24845"/>
    </source>
</evidence>
<name>A0A0C3GAA5_PILCF</name>
<feature type="region of interest" description="Disordered" evidence="1">
    <location>
        <begin position="94"/>
        <end position="129"/>
    </location>
</feature>
<dbReference type="PANTHER" id="PTHR39477">
    <property type="entry name" value="CHROMOSOME 8, WHOLE GENOME SHOTGUN SEQUENCE"/>
    <property type="match status" value="1"/>
</dbReference>
<dbReference type="PANTHER" id="PTHR39477:SF1">
    <property type="entry name" value="BETA-FLANKING PROTEIN"/>
    <property type="match status" value="1"/>
</dbReference>
<organism evidence="3 4">
    <name type="scientific">Piloderma croceum (strain F 1598)</name>
    <dbReference type="NCBI Taxonomy" id="765440"/>
    <lineage>
        <taxon>Eukaryota</taxon>
        <taxon>Fungi</taxon>
        <taxon>Dikarya</taxon>
        <taxon>Basidiomycota</taxon>
        <taxon>Agaricomycotina</taxon>
        <taxon>Agaricomycetes</taxon>
        <taxon>Agaricomycetidae</taxon>
        <taxon>Atheliales</taxon>
        <taxon>Atheliaceae</taxon>
        <taxon>Piloderma</taxon>
    </lineage>
</organism>
<feature type="compositionally biased region" description="Gly residues" evidence="1">
    <location>
        <begin position="44"/>
        <end position="59"/>
    </location>
</feature>
<feature type="region of interest" description="Disordered" evidence="1">
    <location>
        <begin position="14"/>
        <end position="64"/>
    </location>
</feature>
<dbReference type="EMBL" id="KN832976">
    <property type="protein sequence ID" value="KIM88654.1"/>
    <property type="molecule type" value="Genomic_DNA"/>
</dbReference>
<dbReference type="Pfam" id="PF24845">
    <property type="entry name" value="DUF7721"/>
    <property type="match status" value="1"/>
</dbReference>